<sequence>MCTLFGLLITCLVVYIMFFRQPGLRSFSDFPVIYGGHTAVHLLDENGIPYEPAFMAFVRGEPVFYKLYTNETIGSYTAYTRVHGRVTAYKSIYTSEPLHRGYSLYRLLMTKPFVPRSAAIKRIYAERKRVWWERCVRNWEDYYQSLQ</sequence>
<reference evidence="1" key="1">
    <citation type="journal article" date="2020" name="Nature">
        <title>Giant virus diversity and host interactions through global metagenomics.</title>
        <authorList>
            <person name="Schulz F."/>
            <person name="Roux S."/>
            <person name="Paez-Espino D."/>
            <person name="Jungbluth S."/>
            <person name="Walsh D.A."/>
            <person name="Denef V.J."/>
            <person name="McMahon K.D."/>
            <person name="Konstantinidis K.T."/>
            <person name="Eloe-Fadrosh E.A."/>
            <person name="Kyrpides N.C."/>
            <person name="Woyke T."/>
        </authorList>
    </citation>
    <scope>NUCLEOTIDE SEQUENCE</scope>
    <source>
        <strain evidence="1">GVMAG-S-1101165-84</strain>
    </source>
</reference>
<organism evidence="1">
    <name type="scientific">viral metagenome</name>
    <dbReference type="NCBI Taxonomy" id="1070528"/>
    <lineage>
        <taxon>unclassified sequences</taxon>
        <taxon>metagenomes</taxon>
        <taxon>organismal metagenomes</taxon>
    </lineage>
</organism>
<evidence type="ECO:0000313" key="1">
    <source>
        <dbReference type="EMBL" id="QHU11106.1"/>
    </source>
</evidence>
<name>A0A6C0K1Y2_9ZZZZ</name>
<proteinExistence type="predicted"/>
<protein>
    <submittedName>
        <fullName evidence="1">Uncharacterized protein</fullName>
    </submittedName>
</protein>
<dbReference type="EMBL" id="MN740779">
    <property type="protein sequence ID" value="QHU11106.1"/>
    <property type="molecule type" value="Genomic_DNA"/>
</dbReference>
<dbReference type="AlphaFoldDB" id="A0A6C0K1Y2"/>
<accession>A0A6C0K1Y2</accession>